<dbReference type="GO" id="GO:0003964">
    <property type="term" value="F:RNA-directed DNA polymerase activity"/>
    <property type="evidence" value="ECO:0007669"/>
    <property type="project" value="UniProtKB-KW"/>
</dbReference>
<comment type="caution">
    <text evidence="1">The sequence shown here is derived from an EMBL/GenBank/DDBJ whole genome shotgun (WGS) entry which is preliminary data.</text>
</comment>
<dbReference type="PANTHER" id="PTHR36617">
    <property type="entry name" value="PROTEIN, PUTATIVE-RELATED"/>
    <property type="match status" value="1"/>
</dbReference>
<accession>A0A699K4W8</accession>
<dbReference type="AlphaFoldDB" id="A0A699K4W8"/>
<feature type="non-terminal residue" evidence="1">
    <location>
        <position position="1"/>
    </location>
</feature>
<proteinExistence type="predicted"/>
<keyword evidence="1" id="KW-0808">Transferase</keyword>
<keyword evidence="1" id="KW-0695">RNA-directed DNA polymerase</keyword>
<evidence type="ECO:0000313" key="1">
    <source>
        <dbReference type="EMBL" id="GFA76944.1"/>
    </source>
</evidence>
<gene>
    <name evidence="1" type="ORF">Tci_648916</name>
</gene>
<sequence length="167" mass="19075">ALELTVFMAVSIGAIPPTHFMARDAHQRLEVSSFYALNRALLFKWVWRYLSHDNSLWSRVISAIHGLNGQVLSVAFNSTWSSIINEVNSLKDKGVDHISHCKIRVGKGTCTSFWNDLWIGDSLLKLSFPRLYALEEKKHISVADKMRMSISFFFSSSCPRRRRVSIT</sequence>
<reference evidence="1" key="1">
    <citation type="journal article" date="2019" name="Sci. Rep.">
        <title>Draft genome of Tanacetum cinerariifolium, the natural source of mosquito coil.</title>
        <authorList>
            <person name="Yamashiro T."/>
            <person name="Shiraishi A."/>
            <person name="Satake H."/>
            <person name="Nakayama K."/>
        </authorList>
    </citation>
    <scope>NUCLEOTIDE SEQUENCE</scope>
</reference>
<dbReference type="EMBL" id="BKCJ010484424">
    <property type="protein sequence ID" value="GFA76944.1"/>
    <property type="molecule type" value="Genomic_DNA"/>
</dbReference>
<protein>
    <submittedName>
        <fullName evidence="1">RNA-directed DNA polymerase, eukaryota, reverse transcriptase zinc-binding domain protein</fullName>
    </submittedName>
</protein>
<name>A0A699K4W8_TANCI</name>
<organism evidence="1">
    <name type="scientific">Tanacetum cinerariifolium</name>
    <name type="common">Dalmatian daisy</name>
    <name type="synonym">Chrysanthemum cinerariifolium</name>
    <dbReference type="NCBI Taxonomy" id="118510"/>
    <lineage>
        <taxon>Eukaryota</taxon>
        <taxon>Viridiplantae</taxon>
        <taxon>Streptophyta</taxon>
        <taxon>Embryophyta</taxon>
        <taxon>Tracheophyta</taxon>
        <taxon>Spermatophyta</taxon>
        <taxon>Magnoliopsida</taxon>
        <taxon>eudicotyledons</taxon>
        <taxon>Gunneridae</taxon>
        <taxon>Pentapetalae</taxon>
        <taxon>asterids</taxon>
        <taxon>campanulids</taxon>
        <taxon>Asterales</taxon>
        <taxon>Asteraceae</taxon>
        <taxon>Asteroideae</taxon>
        <taxon>Anthemideae</taxon>
        <taxon>Anthemidinae</taxon>
        <taxon>Tanacetum</taxon>
    </lineage>
</organism>
<keyword evidence="1" id="KW-0548">Nucleotidyltransferase</keyword>
<dbReference type="PANTHER" id="PTHR36617:SF5">
    <property type="entry name" value="OS05G0421675 PROTEIN"/>
    <property type="match status" value="1"/>
</dbReference>